<comment type="caution">
    <text evidence="1">The sequence shown here is derived from an EMBL/GenBank/DDBJ whole genome shotgun (WGS) entry which is preliminary data.</text>
</comment>
<name>A0A9D2IMA7_9BACT</name>
<evidence type="ECO:0000313" key="2">
    <source>
        <dbReference type="Proteomes" id="UP000824014"/>
    </source>
</evidence>
<accession>A0A9D2IMA7</accession>
<organism evidence="1 2">
    <name type="scientific">Candidatus Tidjanibacter faecipullorum</name>
    <dbReference type="NCBI Taxonomy" id="2838766"/>
    <lineage>
        <taxon>Bacteria</taxon>
        <taxon>Pseudomonadati</taxon>
        <taxon>Bacteroidota</taxon>
        <taxon>Bacteroidia</taxon>
        <taxon>Bacteroidales</taxon>
        <taxon>Rikenellaceae</taxon>
        <taxon>Tidjanibacter</taxon>
    </lineage>
</organism>
<proteinExistence type="predicted"/>
<evidence type="ECO:0000313" key="1">
    <source>
        <dbReference type="EMBL" id="HIZ15437.1"/>
    </source>
</evidence>
<gene>
    <name evidence="1" type="ORF">H9816_05965</name>
</gene>
<reference evidence="1" key="1">
    <citation type="journal article" date="2021" name="PeerJ">
        <title>Extensive microbial diversity within the chicken gut microbiome revealed by metagenomics and culture.</title>
        <authorList>
            <person name="Gilroy R."/>
            <person name="Ravi A."/>
            <person name="Getino M."/>
            <person name="Pursley I."/>
            <person name="Horton D.L."/>
            <person name="Alikhan N.F."/>
            <person name="Baker D."/>
            <person name="Gharbi K."/>
            <person name="Hall N."/>
            <person name="Watson M."/>
            <person name="Adriaenssens E.M."/>
            <person name="Foster-Nyarko E."/>
            <person name="Jarju S."/>
            <person name="Secka A."/>
            <person name="Antonio M."/>
            <person name="Oren A."/>
            <person name="Chaudhuri R.R."/>
            <person name="La Ragione R."/>
            <person name="Hildebrand F."/>
            <person name="Pallen M.J."/>
        </authorList>
    </citation>
    <scope>NUCLEOTIDE SEQUENCE</scope>
    <source>
        <strain evidence="1">ChiHjej11B10-19426</strain>
    </source>
</reference>
<protein>
    <submittedName>
        <fullName evidence="1">Uncharacterized protein</fullName>
    </submittedName>
</protein>
<dbReference type="EMBL" id="DXCC01000017">
    <property type="protein sequence ID" value="HIZ15437.1"/>
    <property type="molecule type" value="Genomic_DNA"/>
</dbReference>
<dbReference type="PROSITE" id="PS51257">
    <property type="entry name" value="PROKAR_LIPOPROTEIN"/>
    <property type="match status" value="1"/>
</dbReference>
<dbReference type="Proteomes" id="UP000824014">
    <property type="component" value="Unassembled WGS sequence"/>
</dbReference>
<reference evidence="1" key="2">
    <citation type="submission" date="2021-04" db="EMBL/GenBank/DDBJ databases">
        <authorList>
            <person name="Gilroy R."/>
        </authorList>
    </citation>
    <scope>NUCLEOTIDE SEQUENCE</scope>
    <source>
        <strain evidence="1">ChiHjej11B10-19426</strain>
    </source>
</reference>
<sequence length="219" mass="23513">MNKLQRTRLLAPTLLAALCLLQGCVDRTYDTANIDPGQDFQVVGDIISTPTLVEARISFEGLMGGMEAIEALLADFGLSLDDIGSVPVPITDESFQLEIPLDASLDTSLLENREGDTLTLQLEITSTLAIETAFAISFVNGNGATVPLASGLVIQAATPEAPYTATEPIDLTQLIDQLSDVRSIQLTLNQINTDAVIFHLDDYLRLGIRLEKTGGIVLQ</sequence>
<dbReference type="AlphaFoldDB" id="A0A9D2IMA7"/>